<dbReference type="PANTHER" id="PTHR43244">
    <property type="match status" value="1"/>
</dbReference>
<protein>
    <submittedName>
        <fullName evidence="2">LLM class flavin-dependent oxidoreductase</fullName>
    </submittedName>
</protein>
<dbReference type="InterPro" id="IPR036661">
    <property type="entry name" value="Luciferase-like_sf"/>
</dbReference>
<evidence type="ECO:0000259" key="1">
    <source>
        <dbReference type="Pfam" id="PF00296"/>
    </source>
</evidence>
<dbReference type="EMBL" id="JALPRX010000064">
    <property type="protein sequence ID" value="MCK8785689.1"/>
    <property type="molecule type" value="Genomic_DNA"/>
</dbReference>
<comment type="caution">
    <text evidence="2">The sequence shown here is derived from an EMBL/GenBank/DDBJ whole genome shotgun (WGS) entry which is preliminary data.</text>
</comment>
<sequence length="351" mass="35387">MSGNPDDAPTRAGIWPARLGAAFEGRAPLAAIPALARAAEAGGAGTLWIASHLFLRDPITTALVALQATERLRVALMAMSPYAMHPVHIAMAAAALAELHPGRVVLCLGSGAPADRVAAGIEAPHPLAGLRDAVLMCRGLLAGETVRHEGRVFRLGGQRALVNGGTGGGATVPVVMAASKPRMLRLAGEVADGVLLSAGASEPFVRQCLDIVAEGAAGRPVARIGLVYAAHVAADGVPDAGAREAALAPVRRRLAFILRGEHHAGNLAAAGSVLDQAALMALTQAGDWEGGMRLITDAVVARHAAAGTPAEIAAAVASYRRAGLDEVALAGNEAVDGLADTLRSAAAADGT</sequence>
<dbReference type="SUPFAM" id="SSF51679">
    <property type="entry name" value="Bacterial luciferase-like"/>
    <property type="match status" value="1"/>
</dbReference>
<reference evidence="2" key="1">
    <citation type="submission" date="2022-04" db="EMBL/GenBank/DDBJ databases">
        <title>Roseomonas acroporae sp. nov., isolated from coral Acropora digitifera.</title>
        <authorList>
            <person name="Sun H."/>
        </authorList>
    </citation>
    <scope>NUCLEOTIDE SEQUENCE</scope>
    <source>
        <strain evidence="2">NAR14</strain>
    </source>
</reference>
<evidence type="ECO:0000313" key="2">
    <source>
        <dbReference type="EMBL" id="MCK8785689.1"/>
    </source>
</evidence>
<feature type="domain" description="Luciferase-like" evidence="1">
    <location>
        <begin position="24"/>
        <end position="325"/>
    </location>
</feature>
<dbReference type="AlphaFoldDB" id="A0A9X1Y7P5"/>
<accession>A0A9X1Y7P5</accession>
<dbReference type="InterPro" id="IPR011251">
    <property type="entry name" value="Luciferase-like_dom"/>
</dbReference>
<name>A0A9X1Y7P5_9PROT</name>
<dbReference type="GO" id="GO:0016705">
    <property type="term" value="F:oxidoreductase activity, acting on paired donors, with incorporation or reduction of molecular oxygen"/>
    <property type="evidence" value="ECO:0007669"/>
    <property type="project" value="InterPro"/>
</dbReference>
<dbReference type="Gene3D" id="3.20.20.30">
    <property type="entry name" value="Luciferase-like domain"/>
    <property type="match status" value="1"/>
</dbReference>
<gene>
    <name evidence="2" type="ORF">M0638_14985</name>
</gene>
<dbReference type="PANTHER" id="PTHR43244:SF2">
    <property type="entry name" value="CONSERVED HYPOTHETICAL ALANINE AND PROLINE-RICH PROTEIN"/>
    <property type="match status" value="1"/>
</dbReference>
<dbReference type="CDD" id="cd01097">
    <property type="entry name" value="Tetrahydromethanopterin_reductase"/>
    <property type="match status" value="1"/>
</dbReference>
<dbReference type="Proteomes" id="UP001139516">
    <property type="component" value="Unassembled WGS sequence"/>
</dbReference>
<dbReference type="InterPro" id="IPR050564">
    <property type="entry name" value="F420-G6PD/mer"/>
</dbReference>
<keyword evidence="3" id="KW-1185">Reference proteome</keyword>
<dbReference type="RefSeq" id="WP_248667807.1">
    <property type="nucleotide sequence ID" value="NZ_JALPRX010000064.1"/>
</dbReference>
<evidence type="ECO:0000313" key="3">
    <source>
        <dbReference type="Proteomes" id="UP001139516"/>
    </source>
</evidence>
<dbReference type="Pfam" id="PF00296">
    <property type="entry name" value="Bac_luciferase"/>
    <property type="match status" value="1"/>
</dbReference>
<organism evidence="2 3">
    <name type="scientific">Roseomonas acroporae</name>
    <dbReference type="NCBI Taxonomy" id="2937791"/>
    <lineage>
        <taxon>Bacteria</taxon>
        <taxon>Pseudomonadati</taxon>
        <taxon>Pseudomonadota</taxon>
        <taxon>Alphaproteobacteria</taxon>
        <taxon>Acetobacterales</taxon>
        <taxon>Roseomonadaceae</taxon>
        <taxon>Roseomonas</taxon>
    </lineage>
</organism>
<proteinExistence type="predicted"/>